<name>A0AA36PMW8_YERMO</name>
<evidence type="ECO:0000313" key="1">
    <source>
        <dbReference type="EMBL" id="CNI33249.1"/>
    </source>
</evidence>
<proteinExistence type="predicted"/>
<accession>A0AA36PMW8</accession>
<organism evidence="1 2">
    <name type="scientific">Yersinia mollaretii</name>
    <dbReference type="NCBI Taxonomy" id="33060"/>
    <lineage>
        <taxon>Bacteria</taxon>
        <taxon>Pseudomonadati</taxon>
        <taxon>Pseudomonadota</taxon>
        <taxon>Gammaproteobacteria</taxon>
        <taxon>Enterobacterales</taxon>
        <taxon>Yersiniaceae</taxon>
        <taxon>Yersinia</taxon>
    </lineage>
</organism>
<reference evidence="1 2" key="1">
    <citation type="submission" date="2015-03" db="EMBL/GenBank/DDBJ databases">
        <authorList>
            <consortium name="Pathogen Informatics"/>
            <person name="Murphy D."/>
        </authorList>
    </citation>
    <scope>NUCLEOTIDE SEQUENCE [LARGE SCALE GENOMIC DNA]</scope>
    <source>
        <strain evidence="1 2">FE82747</strain>
    </source>
</reference>
<evidence type="ECO:0000313" key="2">
    <source>
        <dbReference type="Proteomes" id="UP000040841"/>
    </source>
</evidence>
<gene>
    <name evidence="1" type="ORF">ERS008502_02945</name>
</gene>
<comment type="caution">
    <text evidence="1">The sequence shown here is derived from an EMBL/GenBank/DDBJ whole genome shotgun (WGS) entry which is preliminary data.</text>
</comment>
<dbReference type="Proteomes" id="UP000040841">
    <property type="component" value="Unassembled WGS sequence"/>
</dbReference>
<dbReference type="AlphaFoldDB" id="A0AA36PMW8"/>
<sequence>MAISYEDIKRQRIKLEDKRQVRRTQLQKDIGNLMESYRASLNFEYPQWFDKNDTPRPYVTLGLINANNLYEKTSIASLRLDKDNKISFFISTVVNDSPTSGDHYLVSVTVHYDSGVLIASIGDEGHKIYVADPESEDGLSEVIEGIKQLIITGLTDHSLD</sequence>
<dbReference type="EMBL" id="CQBM01000007">
    <property type="protein sequence ID" value="CNI33249.1"/>
    <property type="molecule type" value="Genomic_DNA"/>
</dbReference>
<protein>
    <submittedName>
        <fullName evidence="1">Uncharacterized protein</fullName>
    </submittedName>
</protein>